<dbReference type="Proteomes" id="UP000234881">
    <property type="component" value="Unassembled WGS sequence"/>
</dbReference>
<reference evidence="4 5" key="1">
    <citation type="submission" date="2018-01" db="EMBL/GenBank/DDBJ databases">
        <title>The draft genome sequence of Cohaesibacter sp. H1304.</title>
        <authorList>
            <person name="Wang N.-N."/>
            <person name="Du Z.-J."/>
        </authorList>
    </citation>
    <scope>NUCLEOTIDE SEQUENCE [LARGE SCALE GENOMIC DNA]</scope>
    <source>
        <strain evidence="4 5">H1304</strain>
    </source>
</reference>
<dbReference type="SUPFAM" id="SSF53335">
    <property type="entry name" value="S-adenosyl-L-methionine-dependent methyltransferases"/>
    <property type="match status" value="1"/>
</dbReference>
<gene>
    <name evidence="4" type="ORF">C0081_05735</name>
</gene>
<evidence type="ECO:0000256" key="2">
    <source>
        <dbReference type="SAM" id="Phobius"/>
    </source>
</evidence>
<evidence type="ECO:0000259" key="3">
    <source>
        <dbReference type="Pfam" id="PF02719"/>
    </source>
</evidence>
<dbReference type="PANTHER" id="PTHR43318">
    <property type="entry name" value="UDP-N-ACETYLGLUCOSAMINE 4,6-DEHYDRATASE"/>
    <property type="match status" value="1"/>
</dbReference>
<keyword evidence="2" id="KW-1133">Transmembrane helix</keyword>
<feature type="domain" description="Polysaccharide biosynthesis protein CapD-like" evidence="3">
    <location>
        <begin position="292"/>
        <end position="586"/>
    </location>
</feature>
<feature type="transmembrane region" description="Helical" evidence="2">
    <location>
        <begin position="57"/>
        <end position="77"/>
    </location>
</feature>
<evidence type="ECO:0000313" key="5">
    <source>
        <dbReference type="Proteomes" id="UP000234881"/>
    </source>
</evidence>
<sequence>MFSSLHEKQKDLLQVRRSIKRKVMMGLDALFLPICLWASYVLRLSDWWPESYIVPNWWIFPLVSVVGVAIFSVNRVYRTILRFAGAQTVTQLFRSVFFLALFVMALDFFKSGQYIPRSIPIIFALVTLCYAGLSRFIYRHYYHWILKNILPHETIAIYGAGGAGVQLAVALADSREYKTVAFIDDDPNLHNSIIQGIRVYPSSALPDLQDRFDLKRVLLAIPSASPAEKRQVLERLSKGDINVLTVPSMMEIVTGAATVDVLREVEIDDLLGRETVPPREDLLQNSIKEKSVLVTGAGGSIGSELCRQILNIGPDRLVLYENCEFNLYQIEQELSQIIKKRNLSITIVPIMGSVCDFDRLNRVVSHFDIQVFYHAAAYKHVPLVEQNVFVGIENNIKGTLNACEAAFQNNIERFILISTDKAVRPTNVMGATKRVAELIVQAKAANPDTKTIFSMVRFGNVLGSSGSVVPLFRRQIAEGGPVTVTHRDVTRYFMTIPEAALLVIQAGSLAKGGDVFVLDMGQEVRIQDMAREMIHLSGLDVRDENNPDGDIEIQYTGLRPGEKVREELLIGDCVTRTRHPLIMRAMEEEMSQEALDIHLDALKSASEANDIARARSVLATVAKGYKPDEAIVDCLSAANVRLVESPTSKLTDGIVRQSKI</sequence>
<proteinExistence type="inferred from homology"/>
<protein>
    <submittedName>
        <fullName evidence="4">Polysaccharide biosynthesis protein</fullName>
    </submittedName>
</protein>
<dbReference type="InterPro" id="IPR029063">
    <property type="entry name" value="SAM-dependent_MTases_sf"/>
</dbReference>
<keyword evidence="2" id="KW-0472">Membrane</keyword>
<dbReference type="RefSeq" id="WP_101532860.1">
    <property type="nucleotide sequence ID" value="NZ_JBFHIU010000008.1"/>
</dbReference>
<dbReference type="PANTHER" id="PTHR43318:SF1">
    <property type="entry name" value="POLYSACCHARIDE BIOSYNTHESIS PROTEIN EPSC-RELATED"/>
    <property type="match status" value="1"/>
</dbReference>
<dbReference type="Gene3D" id="3.40.50.720">
    <property type="entry name" value="NAD(P)-binding Rossmann-like Domain"/>
    <property type="match status" value="2"/>
</dbReference>
<dbReference type="CDD" id="cd05237">
    <property type="entry name" value="UDP_invert_4-6DH_SDR_e"/>
    <property type="match status" value="1"/>
</dbReference>
<organism evidence="4 5">
    <name type="scientific">Cohaesibacter celericrescens</name>
    <dbReference type="NCBI Taxonomy" id="2067669"/>
    <lineage>
        <taxon>Bacteria</taxon>
        <taxon>Pseudomonadati</taxon>
        <taxon>Pseudomonadota</taxon>
        <taxon>Alphaproteobacteria</taxon>
        <taxon>Hyphomicrobiales</taxon>
        <taxon>Cohaesibacteraceae</taxon>
    </lineage>
</organism>
<accession>A0A2N5XUI0</accession>
<dbReference type="InterPro" id="IPR051203">
    <property type="entry name" value="Polysaccharide_Synthase-Rel"/>
</dbReference>
<dbReference type="SUPFAM" id="SSF51735">
    <property type="entry name" value="NAD(P)-binding Rossmann-fold domains"/>
    <property type="match status" value="1"/>
</dbReference>
<comment type="caution">
    <text evidence="4">The sequence shown here is derived from an EMBL/GenBank/DDBJ whole genome shotgun (WGS) entry which is preliminary data.</text>
</comment>
<dbReference type="AlphaFoldDB" id="A0A2N5XUI0"/>
<dbReference type="InterPro" id="IPR003869">
    <property type="entry name" value="Polysac_CapD-like"/>
</dbReference>
<dbReference type="InterPro" id="IPR036291">
    <property type="entry name" value="NAD(P)-bd_dom_sf"/>
</dbReference>
<dbReference type="EMBL" id="PKUQ01000010">
    <property type="protein sequence ID" value="PLW78149.1"/>
    <property type="molecule type" value="Genomic_DNA"/>
</dbReference>
<evidence type="ECO:0000256" key="1">
    <source>
        <dbReference type="ARBA" id="ARBA00007430"/>
    </source>
</evidence>
<name>A0A2N5XUI0_9HYPH</name>
<dbReference type="Pfam" id="PF02719">
    <property type="entry name" value="Polysacc_synt_2"/>
    <property type="match status" value="1"/>
</dbReference>
<dbReference type="OrthoDB" id="9803111at2"/>
<evidence type="ECO:0000313" key="4">
    <source>
        <dbReference type="EMBL" id="PLW78149.1"/>
    </source>
</evidence>
<keyword evidence="5" id="KW-1185">Reference proteome</keyword>
<feature type="transmembrane region" description="Helical" evidence="2">
    <location>
        <begin position="89"/>
        <end position="106"/>
    </location>
</feature>
<feature type="transmembrane region" description="Helical" evidence="2">
    <location>
        <begin position="118"/>
        <end position="138"/>
    </location>
</feature>
<comment type="similarity">
    <text evidence="1">Belongs to the polysaccharide synthase family.</text>
</comment>
<keyword evidence="2" id="KW-0812">Transmembrane</keyword>
<feature type="transmembrane region" description="Helical" evidence="2">
    <location>
        <begin position="23"/>
        <end position="42"/>
    </location>
</feature>